<evidence type="ECO:0000313" key="2">
    <source>
        <dbReference type="EMBL" id="SIT13532.1"/>
    </source>
</evidence>
<proteinExistence type="predicted"/>
<dbReference type="EMBL" id="FTOQ01000019">
    <property type="protein sequence ID" value="SIT13532.1"/>
    <property type="molecule type" value="Genomic_DNA"/>
</dbReference>
<dbReference type="Pfam" id="PF02136">
    <property type="entry name" value="NTF2"/>
    <property type="match status" value="1"/>
</dbReference>
<evidence type="ECO:0000313" key="3">
    <source>
        <dbReference type="Proteomes" id="UP000186684"/>
    </source>
</evidence>
<dbReference type="AlphaFoldDB" id="A0A1N7PSJ2"/>
<dbReference type="InterPro" id="IPR032710">
    <property type="entry name" value="NTF2-like_dom_sf"/>
</dbReference>
<reference evidence="3" key="1">
    <citation type="submission" date="2017-01" db="EMBL/GenBank/DDBJ databases">
        <authorList>
            <person name="Varghese N."/>
            <person name="Submissions S."/>
        </authorList>
    </citation>
    <scope>NUCLEOTIDE SEQUENCE [LARGE SCALE GENOMIC DNA]</scope>
    <source>
        <strain evidence="3">DSM 29430</strain>
    </source>
</reference>
<feature type="domain" description="Nuclear transport factor 2" evidence="1">
    <location>
        <begin position="9"/>
        <end position="94"/>
    </location>
</feature>
<dbReference type="Proteomes" id="UP000186684">
    <property type="component" value="Unassembled WGS sequence"/>
</dbReference>
<evidence type="ECO:0000259" key="1">
    <source>
        <dbReference type="Pfam" id="PF02136"/>
    </source>
</evidence>
<sequence length="119" mass="12982">MTFREECQKPLDRYVSSYREGDAKGCAAIYAQHAEMYSPFGPPAVGRQAIEDTHAEWVAEGAENKTIEVVIAERSGDLGWCLAKFGEGTTGEGISLNILARQSDGGWLITRSSLNELSL</sequence>
<dbReference type="Gene3D" id="3.10.450.50">
    <property type="match status" value="1"/>
</dbReference>
<gene>
    <name evidence="2" type="ORF">SAMN05421759_11945</name>
</gene>
<protein>
    <submittedName>
        <fullName evidence="2">Ketosteroid isomerase homolog</fullName>
    </submittedName>
</protein>
<organism evidence="2 3">
    <name type="scientific">Roseivivax lentus</name>
    <dbReference type="NCBI Taxonomy" id="633194"/>
    <lineage>
        <taxon>Bacteria</taxon>
        <taxon>Pseudomonadati</taxon>
        <taxon>Pseudomonadota</taxon>
        <taxon>Alphaproteobacteria</taxon>
        <taxon>Rhodobacterales</taxon>
        <taxon>Roseobacteraceae</taxon>
        <taxon>Roseivivax</taxon>
    </lineage>
</organism>
<dbReference type="InterPro" id="IPR002075">
    <property type="entry name" value="NTF2_dom"/>
</dbReference>
<keyword evidence="2" id="KW-0413">Isomerase</keyword>
<keyword evidence="3" id="KW-1185">Reference proteome</keyword>
<accession>A0A1N7PSJ2</accession>
<dbReference type="RefSeq" id="WP_076450648.1">
    <property type="nucleotide sequence ID" value="NZ_FTOQ01000019.1"/>
</dbReference>
<name>A0A1N7PSJ2_9RHOB</name>
<dbReference type="SUPFAM" id="SSF54427">
    <property type="entry name" value="NTF2-like"/>
    <property type="match status" value="1"/>
</dbReference>
<dbReference type="GO" id="GO:0016853">
    <property type="term" value="F:isomerase activity"/>
    <property type="evidence" value="ECO:0007669"/>
    <property type="project" value="UniProtKB-KW"/>
</dbReference>
<dbReference type="OrthoDB" id="8081576at2"/>